<comment type="caution">
    <text evidence="2">The sequence shown here is derived from an EMBL/GenBank/DDBJ whole genome shotgun (WGS) entry which is preliminary data.</text>
</comment>
<dbReference type="AlphaFoldDB" id="I8RD70"/>
<sequence>MTLQHNLFTRLIGITKGQINFSAEILIWPFLILQLDVYIFLNYKGGNIIMTVQKFLAIAFLIFLLGIGILYTGVNRVPFRNSKNHEHHQSNLLTDDAALNSSRDILITMRTSNINMIPENEKRS</sequence>
<proteinExistence type="predicted"/>
<protein>
    <submittedName>
        <fullName evidence="2">Uncharacterized protein</fullName>
    </submittedName>
</protein>
<evidence type="ECO:0000313" key="3">
    <source>
        <dbReference type="Proteomes" id="UP000004324"/>
    </source>
</evidence>
<feature type="transmembrane region" description="Helical" evidence="1">
    <location>
        <begin position="55"/>
        <end position="74"/>
    </location>
</feature>
<reference evidence="2 3" key="1">
    <citation type="journal article" date="2012" name="J. Bacteriol.">
        <title>Draft Genome Sequences for Two Metal-Reducing Pelosinus fermentans Strains Isolated from a Cr(VI)-Contaminated Site and for Type Strain R7.</title>
        <authorList>
            <person name="Brown S.D."/>
            <person name="Podar M."/>
            <person name="Klingeman D.M."/>
            <person name="Johnson C.M."/>
            <person name="Yang Z.K."/>
            <person name="Utturkar S.M."/>
            <person name="Land M.L."/>
            <person name="Mosher J.J."/>
            <person name="Hurt R.A.Jr."/>
            <person name="Phelps T.J."/>
            <person name="Palumbo A.V."/>
            <person name="Arkin A.P."/>
            <person name="Hazen T.C."/>
            <person name="Elias D.A."/>
        </authorList>
    </citation>
    <scope>NUCLEOTIDE SEQUENCE [LARGE SCALE GENOMIC DNA]</scope>
    <source>
        <strain evidence="2 3">B4</strain>
    </source>
</reference>
<evidence type="ECO:0000256" key="1">
    <source>
        <dbReference type="SAM" id="Phobius"/>
    </source>
</evidence>
<keyword evidence="3" id="KW-1185">Reference proteome</keyword>
<name>I8RD70_9FIRM</name>
<keyword evidence="1" id="KW-0812">Transmembrane</keyword>
<keyword evidence="1" id="KW-1133">Transmembrane helix</keyword>
<evidence type="ECO:0000313" key="2">
    <source>
        <dbReference type="EMBL" id="EIW17168.1"/>
    </source>
</evidence>
<accession>I8RD70</accession>
<dbReference type="EMBL" id="AKVJ01000031">
    <property type="protein sequence ID" value="EIW17168.1"/>
    <property type="molecule type" value="Genomic_DNA"/>
</dbReference>
<organism evidence="2 3">
    <name type="scientific">Pelosinus fermentans B4</name>
    <dbReference type="NCBI Taxonomy" id="1149862"/>
    <lineage>
        <taxon>Bacteria</taxon>
        <taxon>Bacillati</taxon>
        <taxon>Bacillota</taxon>
        <taxon>Negativicutes</taxon>
        <taxon>Selenomonadales</taxon>
        <taxon>Sporomusaceae</taxon>
        <taxon>Pelosinus</taxon>
    </lineage>
</organism>
<feature type="transmembrane region" description="Helical" evidence="1">
    <location>
        <begin position="25"/>
        <end position="43"/>
    </location>
</feature>
<dbReference type="Proteomes" id="UP000004324">
    <property type="component" value="Unassembled WGS sequence"/>
</dbReference>
<keyword evidence="1" id="KW-0472">Membrane</keyword>
<gene>
    <name evidence="2" type="ORF">FB4_4524</name>
</gene>